<protein>
    <recommendedName>
        <fullName evidence="10">Sister chromatid cohesion protein PDS5 homolog A</fullName>
    </recommendedName>
</protein>
<keyword evidence="9" id="KW-1185">Reference proteome</keyword>
<dbReference type="GO" id="GO:0005634">
    <property type="term" value="C:nucleus"/>
    <property type="evidence" value="ECO:0007669"/>
    <property type="project" value="UniProtKB-SubCell"/>
</dbReference>
<name>A0A5N6RHZ0_9ROSI</name>
<dbReference type="Proteomes" id="UP000327013">
    <property type="component" value="Chromosome 6"/>
</dbReference>
<dbReference type="InterPro" id="IPR039776">
    <property type="entry name" value="Pds5"/>
</dbReference>
<dbReference type="GO" id="GO:0051301">
    <property type="term" value="P:cell division"/>
    <property type="evidence" value="ECO:0007669"/>
    <property type="project" value="UniProtKB-KW"/>
</dbReference>
<dbReference type="GO" id="GO:0035825">
    <property type="term" value="P:homologous recombination"/>
    <property type="evidence" value="ECO:0007669"/>
    <property type="project" value="UniProtKB-ARBA"/>
</dbReference>
<dbReference type="Gene3D" id="1.25.10.10">
    <property type="entry name" value="Leucine-rich Repeat Variant"/>
    <property type="match status" value="1"/>
</dbReference>
<keyword evidence="7" id="KW-0131">Cell cycle</keyword>
<evidence type="ECO:0000313" key="9">
    <source>
        <dbReference type="Proteomes" id="UP000327013"/>
    </source>
</evidence>
<evidence type="ECO:0000256" key="7">
    <source>
        <dbReference type="ARBA" id="ARBA00023306"/>
    </source>
</evidence>
<organism evidence="8 9">
    <name type="scientific">Carpinus fangiana</name>
    <dbReference type="NCBI Taxonomy" id="176857"/>
    <lineage>
        <taxon>Eukaryota</taxon>
        <taxon>Viridiplantae</taxon>
        <taxon>Streptophyta</taxon>
        <taxon>Embryophyta</taxon>
        <taxon>Tracheophyta</taxon>
        <taxon>Spermatophyta</taxon>
        <taxon>Magnoliopsida</taxon>
        <taxon>eudicotyledons</taxon>
        <taxon>Gunneridae</taxon>
        <taxon>Pentapetalae</taxon>
        <taxon>rosids</taxon>
        <taxon>fabids</taxon>
        <taxon>Fagales</taxon>
        <taxon>Betulaceae</taxon>
        <taxon>Carpinus</taxon>
    </lineage>
</organism>
<evidence type="ECO:0000256" key="6">
    <source>
        <dbReference type="ARBA" id="ARBA00023242"/>
    </source>
</evidence>
<evidence type="ECO:0000256" key="5">
    <source>
        <dbReference type="ARBA" id="ARBA00023204"/>
    </source>
</evidence>
<accession>A0A5N6RHZ0</accession>
<reference evidence="8 9" key="1">
    <citation type="submission" date="2019-06" db="EMBL/GenBank/DDBJ databases">
        <title>A chromosomal-level reference genome of Carpinus fangiana (Coryloideae, Betulaceae).</title>
        <authorList>
            <person name="Yang X."/>
            <person name="Wang Z."/>
            <person name="Zhang L."/>
            <person name="Hao G."/>
            <person name="Liu J."/>
            <person name="Yang Y."/>
        </authorList>
    </citation>
    <scope>NUCLEOTIDE SEQUENCE [LARGE SCALE GENOMIC DNA]</scope>
    <source>
        <strain evidence="8">Cfa_2016G</strain>
        <tissue evidence="8">Leaf</tissue>
    </source>
</reference>
<dbReference type="EMBL" id="CM017326">
    <property type="protein sequence ID" value="KAE8077447.1"/>
    <property type="molecule type" value="Genomic_DNA"/>
</dbReference>
<dbReference type="GO" id="GO:0006281">
    <property type="term" value="P:DNA repair"/>
    <property type="evidence" value="ECO:0007669"/>
    <property type="project" value="UniProtKB-KW"/>
</dbReference>
<keyword evidence="4" id="KW-0498">Mitosis</keyword>
<sequence>MAESALQLVSEIGSQLGRQTRTSKDSLLKSLKQVANALSEIEQPSSREAAKKLEATKKLEVAIKPLSKAIVQSLLQHKDKEVRLLVAICISEIFRVMAPEPPFEDKYLRDIFKLFAGTFSELADTASPFFSRRVKILETVAQCKCCVIMLDIDCNDLVLEMFNIFFSVVRENHQQSLINHIMSIMTHILNEEASQTVLDVIMRNLVKEGKGEPSASYKLAVSIIQNCGEKIEPYVCGFLTACILDRDAVENELKEFYHEIIFELFQCAPQLLLAIIPNLTHELLTDQVDVRIKAVNLIGKLLALPKQHVAQDYHDLFVEFLKRFSDKSVEVRVSALQCVKAFYMANPSGSESHEVLTAIEDRLLDFDDRVRTQAVIVACDLAQSNLKFVSPKLISQATERLRDKKVSVRKKALHKLVEVYQNYCNKCSEGHMTISDHFEQIPCKILMLCYDKDCKEFRSQNMELVLAEDLFPVLLSVEERTRHWIHLFSLFTPLHVKAFCSILSQKRRLQKELQIYLALRKKDKENSSEEIQNRIKASIMKMATFFPDPSKAEDSFHKLNQMKDNNTFKTLASLLDELKVRDAQTTRDKFLKTIGGRHPQYEFLCSLSSKCSCNIFGSEHIQCILDHLSSNRSGNKLLEASSANLLLAIISIYPSLLRGSEVQLQMLIEKNNQISDKLIEVLAKAGPHISVKLRDIYPILERVCLEGSRMQAKIAVAAIAALAGVSEQFFFSELCKELVDSLHSRRNIPTVLQSLSCIAQYSVSTFEAQYGEISSYINEKIFQVDASDDLNSFNDTSGCSNSCKLKIYGLKTLVKSFLPHRATHVRRQINEVLDILSKMLQKGVAFDGIISCERDKAHIRLAAAKSALQLSKRWDLHISPEIFCFTILMAKDSSFFVRRLFLDKTHKLLKEHAIPSRYACAFALATSDRLKDLQDNAFKYMAEFIKEYSREARIRQASAVQGGSITDYPAYIVVFLIYLLAHDTGFPYENCHDEELYAQFCSPLFHLLEALVSGTVVDGDMDLVNDARLLLLSIFRAIKKAEDVVDAQNTPRLHILANIGFSFVTALNHNGVSSSHAPALILLPSSLYRANSGCLTRSSFDDCFLEKIIHRFKSPISLPVSSLPKRGRKCQVDDTQSEIIKNNTLKLAHDKQRDLSTTGTETQKNVSQCVSVGHRRKRAISSTASDSVGLRECSTINHQHGASKKSEKNLEKEVLSSSCDSVTLRPSLAESHLSIQILERKAPIKENLRDSSSIIAEPSNYLRAKLKDPCNITYDSGEVEVLCLETESCETTSNGPLVEREVVLSDESNTFQLQCGDSGELFFNSGLKKAVHSIGDVATQQQKVSPFEECRKFSDRTTLLPAKAKKGQKASLDTSASEVINLNENAVAKRTRRQKKI</sequence>
<evidence type="ECO:0000313" key="8">
    <source>
        <dbReference type="EMBL" id="KAE8077447.1"/>
    </source>
</evidence>
<keyword evidence="6" id="KW-0539">Nucleus</keyword>
<proteinExistence type="predicted"/>
<evidence type="ECO:0000256" key="3">
    <source>
        <dbReference type="ARBA" id="ARBA00022763"/>
    </source>
</evidence>
<evidence type="ECO:0000256" key="2">
    <source>
        <dbReference type="ARBA" id="ARBA00022618"/>
    </source>
</evidence>
<keyword evidence="3" id="KW-0227">DNA damage</keyword>
<dbReference type="OrthoDB" id="200660at2759"/>
<dbReference type="Pfam" id="PF20168">
    <property type="entry name" value="PDS5"/>
    <property type="match status" value="1"/>
</dbReference>
<dbReference type="CDD" id="cd19953">
    <property type="entry name" value="PDS5"/>
    <property type="match status" value="1"/>
</dbReference>
<dbReference type="InterPro" id="IPR011989">
    <property type="entry name" value="ARM-like"/>
</dbReference>
<dbReference type="SUPFAM" id="SSF48371">
    <property type="entry name" value="ARM repeat"/>
    <property type="match status" value="2"/>
</dbReference>
<keyword evidence="2" id="KW-0132">Cell division</keyword>
<evidence type="ECO:0000256" key="1">
    <source>
        <dbReference type="ARBA" id="ARBA00004123"/>
    </source>
</evidence>
<evidence type="ECO:0008006" key="10">
    <source>
        <dbReference type="Google" id="ProtNLM"/>
    </source>
</evidence>
<gene>
    <name evidence="8" type="ORF">FH972_016012</name>
</gene>
<evidence type="ECO:0000256" key="4">
    <source>
        <dbReference type="ARBA" id="ARBA00022776"/>
    </source>
</evidence>
<dbReference type="GO" id="GO:0000785">
    <property type="term" value="C:chromatin"/>
    <property type="evidence" value="ECO:0007669"/>
    <property type="project" value="TreeGrafter"/>
</dbReference>
<dbReference type="PANTHER" id="PTHR12663:SF50">
    <property type="entry name" value="SISTER CHROMATID COHESION PROTEIN PDS5 HOMOLOG B"/>
    <property type="match status" value="1"/>
</dbReference>
<comment type="subcellular location">
    <subcellularLocation>
        <location evidence="1">Nucleus</location>
    </subcellularLocation>
</comment>
<keyword evidence="5" id="KW-0234">DNA repair</keyword>
<dbReference type="InterPro" id="IPR016024">
    <property type="entry name" value="ARM-type_fold"/>
</dbReference>
<dbReference type="GO" id="GO:0007064">
    <property type="term" value="P:mitotic sister chromatid cohesion"/>
    <property type="evidence" value="ECO:0007669"/>
    <property type="project" value="InterPro"/>
</dbReference>
<dbReference type="PANTHER" id="PTHR12663">
    <property type="entry name" value="ANDROGEN INDUCED INHIBITOR OF PROLIFERATION AS3 / PDS5-RELATED"/>
    <property type="match status" value="1"/>
</dbReference>